<proteinExistence type="predicted"/>
<keyword evidence="2" id="KW-0503">Monooxygenase</keyword>
<dbReference type="Proteomes" id="UP001564408">
    <property type="component" value="Unassembled WGS sequence"/>
</dbReference>
<gene>
    <name evidence="2" type="ORF">ABC977_10390</name>
</gene>
<accession>A0ABV4BE70</accession>
<dbReference type="EC" id="1.-.-.-" evidence="2"/>
<keyword evidence="3" id="KW-1185">Reference proteome</keyword>
<dbReference type="Pfam" id="PF03992">
    <property type="entry name" value="ABM"/>
    <property type="match status" value="1"/>
</dbReference>
<organism evidence="2 3">
    <name type="scientific">Thioalkalicoccus limnaeus</name>
    <dbReference type="NCBI Taxonomy" id="120681"/>
    <lineage>
        <taxon>Bacteria</taxon>
        <taxon>Pseudomonadati</taxon>
        <taxon>Pseudomonadota</taxon>
        <taxon>Gammaproteobacteria</taxon>
        <taxon>Chromatiales</taxon>
        <taxon>Chromatiaceae</taxon>
        <taxon>Thioalkalicoccus</taxon>
    </lineage>
</organism>
<evidence type="ECO:0000313" key="3">
    <source>
        <dbReference type="Proteomes" id="UP001564408"/>
    </source>
</evidence>
<dbReference type="Gene3D" id="3.30.70.100">
    <property type="match status" value="1"/>
</dbReference>
<sequence>MIVFSLSIFAPDDRRADILDSFAALLEPTRVEVGCVACHLYIDSEDPNAITLIEEWASQSALDRHLASDACKTLVAAMELSVRAPPIRFDRVAERAGIEVIEAARLDRGSSLP</sequence>
<evidence type="ECO:0000259" key="1">
    <source>
        <dbReference type="PROSITE" id="PS51725"/>
    </source>
</evidence>
<comment type="caution">
    <text evidence="2">The sequence shown here is derived from an EMBL/GenBank/DDBJ whole genome shotgun (WGS) entry which is preliminary data.</text>
</comment>
<feature type="domain" description="ABM" evidence="1">
    <location>
        <begin position="2"/>
        <end position="92"/>
    </location>
</feature>
<dbReference type="EMBL" id="JBDKXB010000012">
    <property type="protein sequence ID" value="MEY6432815.1"/>
    <property type="molecule type" value="Genomic_DNA"/>
</dbReference>
<dbReference type="InterPro" id="IPR011008">
    <property type="entry name" value="Dimeric_a/b-barrel"/>
</dbReference>
<reference evidence="2 3" key="1">
    <citation type="submission" date="2024-05" db="EMBL/GenBank/DDBJ databases">
        <title>Genome Sequence and Characterization of the New Strain Purple Sulfur Bacterium of Genus Thioalkalicoccus.</title>
        <authorList>
            <person name="Bryantseva I.A."/>
            <person name="Kyndt J.A."/>
            <person name="Imhoff J.F."/>
        </authorList>
    </citation>
    <scope>NUCLEOTIDE SEQUENCE [LARGE SCALE GENOMIC DNA]</scope>
    <source>
        <strain evidence="2 3">Um2</strain>
    </source>
</reference>
<dbReference type="RefSeq" id="WP_369667202.1">
    <property type="nucleotide sequence ID" value="NZ_JBDKXB010000012.1"/>
</dbReference>
<name>A0ABV4BE70_9GAMM</name>
<dbReference type="SUPFAM" id="SSF54909">
    <property type="entry name" value="Dimeric alpha+beta barrel"/>
    <property type="match status" value="1"/>
</dbReference>
<dbReference type="InterPro" id="IPR007138">
    <property type="entry name" value="ABM_dom"/>
</dbReference>
<dbReference type="PROSITE" id="PS51725">
    <property type="entry name" value="ABM"/>
    <property type="match status" value="1"/>
</dbReference>
<protein>
    <submittedName>
        <fullName evidence="2">Quinol monooxygenase</fullName>
        <ecNumber evidence="2">1.-.-.-</ecNumber>
    </submittedName>
</protein>
<dbReference type="GO" id="GO:0004497">
    <property type="term" value="F:monooxygenase activity"/>
    <property type="evidence" value="ECO:0007669"/>
    <property type="project" value="UniProtKB-KW"/>
</dbReference>
<keyword evidence="2" id="KW-0560">Oxidoreductase</keyword>
<evidence type="ECO:0000313" key="2">
    <source>
        <dbReference type="EMBL" id="MEY6432815.1"/>
    </source>
</evidence>